<gene>
    <name evidence="8" type="ORF">PENTCL1PPCAC_27812</name>
</gene>
<evidence type="ECO:0000256" key="5">
    <source>
        <dbReference type="SAM" id="SignalP"/>
    </source>
</evidence>
<dbReference type="GO" id="GO:0016539">
    <property type="term" value="P:intein-mediated protein splicing"/>
    <property type="evidence" value="ECO:0007669"/>
    <property type="project" value="InterPro"/>
</dbReference>
<feature type="signal peptide" evidence="5">
    <location>
        <begin position="1"/>
        <end position="15"/>
    </location>
</feature>
<comment type="subcellular location">
    <subcellularLocation>
        <location evidence="1">Secreted</location>
        <location evidence="1">Extracellular space</location>
    </subcellularLocation>
</comment>
<dbReference type="EMBL" id="BTSX01000006">
    <property type="protein sequence ID" value="GMT05638.1"/>
    <property type="molecule type" value="Genomic_DNA"/>
</dbReference>
<dbReference type="CDD" id="cd00081">
    <property type="entry name" value="Hint"/>
    <property type="match status" value="1"/>
</dbReference>
<dbReference type="SMART" id="SM00305">
    <property type="entry name" value="HintC"/>
    <property type="match status" value="1"/>
</dbReference>
<organism evidence="8 9">
    <name type="scientific">Pristionchus entomophagus</name>
    <dbReference type="NCBI Taxonomy" id="358040"/>
    <lineage>
        <taxon>Eukaryota</taxon>
        <taxon>Metazoa</taxon>
        <taxon>Ecdysozoa</taxon>
        <taxon>Nematoda</taxon>
        <taxon>Chromadorea</taxon>
        <taxon>Rhabditida</taxon>
        <taxon>Rhabditina</taxon>
        <taxon>Diplogasteromorpha</taxon>
        <taxon>Diplogasteroidea</taxon>
        <taxon>Neodiplogasteridae</taxon>
        <taxon>Pristionchus</taxon>
    </lineage>
</organism>
<evidence type="ECO:0000313" key="8">
    <source>
        <dbReference type="EMBL" id="GMT05638.1"/>
    </source>
</evidence>
<dbReference type="InterPro" id="IPR052140">
    <property type="entry name" value="Dev_Signal_Hedgehog-like"/>
</dbReference>
<dbReference type="InterPro" id="IPR006141">
    <property type="entry name" value="Intein_N"/>
</dbReference>
<evidence type="ECO:0000313" key="9">
    <source>
        <dbReference type="Proteomes" id="UP001432027"/>
    </source>
</evidence>
<evidence type="ECO:0000256" key="2">
    <source>
        <dbReference type="ARBA" id="ARBA00022473"/>
    </source>
</evidence>
<dbReference type="SMART" id="SM00306">
    <property type="entry name" value="HintN"/>
    <property type="match status" value="1"/>
</dbReference>
<dbReference type="Pfam" id="PF01079">
    <property type="entry name" value="Hint"/>
    <property type="match status" value="1"/>
</dbReference>
<accession>A0AAV5UH37</accession>
<name>A0AAV5UH37_9BILA</name>
<evidence type="ECO:0000256" key="1">
    <source>
        <dbReference type="ARBA" id="ARBA00004239"/>
    </source>
</evidence>
<dbReference type="InterPro" id="IPR003587">
    <property type="entry name" value="Hint_dom_N"/>
</dbReference>
<dbReference type="SUPFAM" id="SSF51294">
    <property type="entry name" value="Hedgehog/intein (Hint) domain"/>
    <property type="match status" value="1"/>
</dbReference>
<feature type="domain" description="Hint" evidence="7">
    <location>
        <begin position="298"/>
        <end position="410"/>
    </location>
</feature>
<sequence>FRILTSSLLVTLSTASFCGDSAIPYSLEVLSDGQPVLGCARPTCFGWAPSGKPATNSGSFYRINDHADGFFRAGRESIPAYGPADTRYYRPQTSVCDQSFTSSNCPGANQWVGGIAPLLNVTAFPTVLQCCAFDGLLQSEDRGLASLRGGQIVVGGEVMSSGLQIGFDYISDVIKVVRADGSVQYDVSIRRMPCADLLEPDVSSKIPKAEAAAQAFQAPNFAVDQPLPLPSQNSVLEEVVQEEGIQLPTGTQFQPVPPPPPQPPIAFQAPSFVPQTAPQYYSPPVAYYGAGGGGGNAQWCFTDDMTVELVDGSTKRMDELNKLDWVLTANEDQLEYAPVDYWMHRNPDQEAVFNEFEMDDGSTIKLTDKHYIYKGDCSRLSSDTVPFSSMPQHAVTADQVRTGDCLYTLGEDRQMTEVRVVRSEKIIQKGIYAPMTANGRIIVNGVHASCHNIMQAHSMGHTVFGYIDKIYKFHDRIFGSSAEVVEIPIGLSTILAMADLVVPKNIATF</sequence>
<dbReference type="InterPro" id="IPR003586">
    <property type="entry name" value="Hint_dom_C"/>
</dbReference>
<dbReference type="PROSITE" id="PS50817">
    <property type="entry name" value="INTEIN_N_TER"/>
    <property type="match status" value="1"/>
</dbReference>
<dbReference type="PANTHER" id="PTHR46706">
    <property type="entry name" value="PROTEIN QUA-1-RELATED"/>
    <property type="match status" value="1"/>
</dbReference>
<protein>
    <recommendedName>
        <fullName evidence="10">Hint domain-containing protein</fullName>
    </recommendedName>
</protein>
<dbReference type="InterPro" id="IPR036844">
    <property type="entry name" value="Hint_dom_sf"/>
</dbReference>
<feature type="chain" id="PRO_5043585398" description="Hint domain-containing protein" evidence="5">
    <location>
        <begin position="16"/>
        <end position="509"/>
    </location>
</feature>
<dbReference type="AlphaFoldDB" id="A0AAV5UH37"/>
<evidence type="ECO:0000259" key="7">
    <source>
        <dbReference type="SMART" id="SM00306"/>
    </source>
</evidence>
<dbReference type="GO" id="GO:0016540">
    <property type="term" value="P:protein autoprocessing"/>
    <property type="evidence" value="ECO:0007669"/>
    <property type="project" value="InterPro"/>
</dbReference>
<evidence type="ECO:0000256" key="4">
    <source>
        <dbReference type="SAM" id="MobiDB-lite"/>
    </source>
</evidence>
<dbReference type="Gene3D" id="2.170.16.10">
    <property type="entry name" value="Hedgehog/Intein (Hint) domain"/>
    <property type="match status" value="1"/>
</dbReference>
<dbReference type="GO" id="GO:0005576">
    <property type="term" value="C:extracellular region"/>
    <property type="evidence" value="ECO:0007669"/>
    <property type="project" value="UniProtKB-SubCell"/>
</dbReference>
<feature type="region of interest" description="Disordered" evidence="4">
    <location>
        <begin position="249"/>
        <end position="269"/>
    </location>
</feature>
<keyword evidence="2" id="KW-0217">Developmental protein</keyword>
<dbReference type="InterPro" id="IPR001767">
    <property type="entry name" value="Hedgehog_Hint"/>
</dbReference>
<evidence type="ECO:0000256" key="3">
    <source>
        <dbReference type="ARBA" id="ARBA00022729"/>
    </source>
</evidence>
<feature type="domain" description="Hint" evidence="6">
    <location>
        <begin position="412"/>
        <end position="456"/>
    </location>
</feature>
<feature type="compositionally biased region" description="Pro residues" evidence="4">
    <location>
        <begin position="255"/>
        <end position="264"/>
    </location>
</feature>
<dbReference type="PRINTS" id="PR00632">
    <property type="entry name" value="SONICHHOG"/>
</dbReference>
<dbReference type="GO" id="GO:0048731">
    <property type="term" value="P:system development"/>
    <property type="evidence" value="ECO:0007669"/>
    <property type="project" value="UniProtKB-ARBA"/>
</dbReference>
<evidence type="ECO:0008006" key="10">
    <source>
        <dbReference type="Google" id="ProtNLM"/>
    </source>
</evidence>
<dbReference type="InterPro" id="IPR001657">
    <property type="entry name" value="Hedgehog"/>
</dbReference>
<keyword evidence="3 5" id="KW-0732">Signal</keyword>
<dbReference type="PANTHER" id="PTHR46706:SF12">
    <property type="entry name" value="PROTEIN QUA-1-RELATED"/>
    <property type="match status" value="1"/>
</dbReference>
<evidence type="ECO:0000259" key="6">
    <source>
        <dbReference type="SMART" id="SM00305"/>
    </source>
</evidence>
<dbReference type="GO" id="GO:0007267">
    <property type="term" value="P:cell-cell signaling"/>
    <property type="evidence" value="ECO:0007669"/>
    <property type="project" value="InterPro"/>
</dbReference>
<feature type="non-terminal residue" evidence="8">
    <location>
        <position position="1"/>
    </location>
</feature>
<reference evidence="8" key="1">
    <citation type="submission" date="2023-10" db="EMBL/GenBank/DDBJ databases">
        <title>Genome assembly of Pristionchus species.</title>
        <authorList>
            <person name="Yoshida K."/>
            <person name="Sommer R.J."/>
        </authorList>
    </citation>
    <scope>NUCLEOTIDE SEQUENCE</scope>
    <source>
        <strain evidence="8">RS0144</strain>
    </source>
</reference>
<keyword evidence="9" id="KW-1185">Reference proteome</keyword>
<comment type="caution">
    <text evidence="8">The sequence shown here is derived from an EMBL/GenBank/DDBJ whole genome shotgun (WGS) entry which is preliminary data.</text>
</comment>
<dbReference type="Proteomes" id="UP001432027">
    <property type="component" value="Unassembled WGS sequence"/>
</dbReference>
<proteinExistence type="predicted"/>